<sequence>MVGTGYAARQRATALAADPRVKITGCIGHQPESAHRFAAEFGLVSGGEELLAGADLVFVATANRDHALWVRRALLGGAHVVVEYPLALDLTEAIALAALARAHHRLLHVEHIELISGIHQALVAQLERVGPINLVRYSNLNARLPEPGRWTFSTALFGFPLVGAVSRLGRLVDLVGPIRSVFCQNRYFDLSGDNYRGCLCAAQLAFESGATGQIVYAKGSACARSETQLELTGSQGGLLHDGRQLLVFEGERTRSLEPGERRGLFARDTAIVLDYLEGRGELYVTLERSLHALAVASACEQSAVGGARVSVETFTLAPA</sequence>
<dbReference type="STRING" id="1183438.GKIL_1362"/>
<dbReference type="KEGG" id="glj:GKIL_1362"/>
<name>U5QFE8_GLOK1</name>
<dbReference type="PANTHER" id="PTHR43377:SF10">
    <property type="entry name" value="BILIVERDIN REDUCTASE"/>
    <property type="match status" value="1"/>
</dbReference>
<feature type="domain" description="Gfo/Idh/MocA-like oxidoreductase C-terminal" evidence="3">
    <location>
        <begin position="128"/>
        <end position="310"/>
    </location>
</feature>
<dbReference type="Gene3D" id="3.40.50.720">
    <property type="entry name" value="NAD(P)-binding Rossmann-like Domain"/>
    <property type="match status" value="1"/>
</dbReference>
<dbReference type="InterPro" id="IPR000683">
    <property type="entry name" value="Gfo/Idh/MocA-like_OxRdtase_N"/>
</dbReference>
<dbReference type="HOGENOM" id="CLU_023194_1_3_3"/>
<evidence type="ECO:0000313" key="5">
    <source>
        <dbReference type="Proteomes" id="UP000017396"/>
    </source>
</evidence>
<evidence type="ECO:0000313" key="4">
    <source>
        <dbReference type="EMBL" id="AGY57608.1"/>
    </source>
</evidence>
<evidence type="ECO:0000259" key="3">
    <source>
        <dbReference type="Pfam" id="PF02894"/>
    </source>
</evidence>
<dbReference type="Pfam" id="PF01408">
    <property type="entry name" value="GFO_IDH_MocA"/>
    <property type="match status" value="1"/>
</dbReference>
<dbReference type="EC" id="1.3.1.24" evidence="4"/>
<dbReference type="eggNOG" id="COG0673">
    <property type="taxonomic scope" value="Bacteria"/>
</dbReference>
<dbReference type="GO" id="GO:0000166">
    <property type="term" value="F:nucleotide binding"/>
    <property type="evidence" value="ECO:0007669"/>
    <property type="project" value="InterPro"/>
</dbReference>
<dbReference type="AlphaFoldDB" id="U5QFE8"/>
<dbReference type="GO" id="GO:0004074">
    <property type="term" value="F:biliverdin reductase [NAD(P)H] activity"/>
    <property type="evidence" value="ECO:0007669"/>
    <property type="project" value="UniProtKB-EC"/>
</dbReference>
<protein>
    <submittedName>
        <fullName evidence="4">Biliverdin reductase</fullName>
        <ecNumber evidence="4">1.3.1.24</ecNumber>
    </submittedName>
</protein>
<dbReference type="SUPFAM" id="SSF51735">
    <property type="entry name" value="NAD(P)-binding Rossmann-fold domains"/>
    <property type="match status" value="1"/>
</dbReference>
<evidence type="ECO:0000256" key="1">
    <source>
        <dbReference type="ARBA" id="ARBA00010928"/>
    </source>
</evidence>
<comment type="similarity">
    <text evidence="1">Belongs to the Gfo/Idh/MocA family.</text>
</comment>
<dbReference type="Pfam" id="PF02894">
    <property type="entry name" value="GFO_IDH_MocA_C"/>
    <property type="match status" value="1"/>
</dbReference>
<dbReference type="InterPro" id="IPR036291">
    <property type="entry name" value="NAD(P)-bd_dom_sf"/>
</dbReference>
<dbReference type="PANTHER" id="PTHR43377">
    <property type="entry name" value="BILIVERDIN REDUCTASE A"/>
    <property type="match status" value="1"/>
</dbReference>
<feature type="domain" description="Gfo/Idh/MocA-like oxidoreductase N-terminal" evidence="2">
    <location>
        <begin position="1"/>
        <end position="111"/>
    </location>
</feature>
<dbReference type="Proteomes" id="UP000017396">
    <property type="component" value="Chromosome"/>
</dbReference>
<keyword evidence="5" id="KW-1185">Reference proteome</keyword>
<accession>U5QFE8</accession>
<dbReference type="PATRIC" id="fig|1183438.3.peg.1342"/>
<reference evidence="4 5" key="1">
    <citation type="journal article" date="2013" name="PLoS ONE">
        <title>Cultivation and Complete Genome Sequencing of Gloeobacter kilaueensis sp. nov., from a Lava Cave in Kilauea Caldera, Hawai'i.</title>
        <authorList>
            <person name="Saw J.H."/>
            <person name="Schatz M."/>
            <person name="Brown M.V."/>
            <person name="Kunkel D.D."/>
            <person name="Foster J.S."/>
            <person name="Shick H."/>
            <person name="Christensen S."/>
            <person name="Hou S."/>
            <person name="Wan X."/>
            <person name="Donachie S.P."/>
        </authorList>
    </citation>
    <scope>NUCLEOTIDE SEQUENCE [LARGE SCALE GENOMIC DNA]</scope>
    <source>
        <strain evidence="5">JS</strain>
    </source>
</reference>
<gene>
    <name evidence="4" type="primary">bvdR</name>
    <name evidence="4" type="ORF">GKIL_1362</name>
</gene>
<organism evidence="4 5">
    <name type="scientific">Gloeobacter kilaueensis (strain ATCC BAA-2537 / CCAP 1431/1 / ULC 316 / JS1)</name>
    <dbReference type="NCBI Taxonomy" id="1183438"/>
    <lineage>
        <taxon>Bacteria</taxon>
        <taxon>Bacillati</taxon>
        <taxon>Cyanobacteriota</taxon>
        <taxon>Cyanophyceae</taxon>
        <taxon>Gloeobacterales</taxon>
        <taxon>Gloeobacteraceae</taxon>
        <taxon>Gloeobacter</taxon>
    </lineage>
</organism>
<dbReference type="EMBL" id="CP003587">
    <property type="protein sequence ID" value="AGY57608.1"/>
    <property type="molecule type" value="Genomic_DNA"/>
</dbReference>
<dbReference type="Gene3D" id="3.30.360.10">
    <property type="entry name" value="Dihydrodipicolinate Reductase, domain 2"/>
    <property type="match status" value="1"/>
</dbReference>
<dbReference type="InterPro" id="IPR004104">
    <property type="entry name" value="Gfo/Idh/MocA-like_OxRdtase_C"/>
</dbReference>
<dbReference type="InterPro" id="IPR051450">
    <property type="entry name" value="Gfo/Idh/MocA_Oxidoreductases"/>
</dbReference>
<proteinExistence type="inferred from homology"/>
<evidence type="ECO:0000259" key="2">
    <source>
        <dbReference type="Pfam" id="PF01408"/>
    </source>
</evidence>
<keyword evidence="4" id="KW-0560">Oxidoreductase</keyword>